<evidence type="ECO:0000256" key="10">
    <source>
        <dbReference type="ARBA" id="ARBA00023180"/>
    </source>
</evidence>
<evidence type="ECO:0000256" key="11">
    <source>
        <dbReference type="RuleBase" id="RU361240"/>
    </source>
</evidence>
<evidence type="ECO:0000256" key="5">
    <source>
        <dbReference type="ARBA" id="ARBA00022670"/>
    </source>
</evidence>
<keyword evidence="4" id="KW-0964">Secreted</keyword>
<gene>
    <name evidence="14" type="ORF">COCHEDRAFT_1030582</name>
</gene>
<keyword evidence="10" id="KW-0325">Glycoprotein</keyword>
<dbReference type="eggNOG" id="KOG2195">
    <property type="taxonomic scope" value="Eukaryota"/>
</dbReference>
<evidence type="ECO:0000256" key="7">
    <source>
        <dbReference type="ARBA" id="ARBA00022729"/>
    </source>
</evidence>
<keyword evidence="9 11" id="KW-0862">Zinc</keyword>
<dbReference type="SUPFAM" id="SSF52025">
    <property type="entry name" value="PA domain"/>
    <property type="match status" value="1"/>
</dbReference>
<dbReference type="OrthoDB" id="10013407at2759"/>
<name>M2UVG2_COCH5</name>
<dbReference type="InterPro" id="IPR007484">
    <property type="entry name" value="Peptidase_M28"/>
</dbReference>
<reference evidence="15" key="2">
    <citation type="journal article" date="2013" name="PLoS Genet.">
        <title>Comparative genome structure, secondary metabolite, and effector coding capacity across Cochliobolus pathogens.</title>
        <authorList>
            <person name="Condon B.J."/>
            <person name="Leng Y."/>
            <person name="Wu D."/>
            <person name="Bushley K.E."/>
            <person name="Ohm R.A."/>
            <person name="Otillar R."/>
            <person name="Martin J."/>
            <person name="Schackwitz W."/>
            <person name="Grimwood J."/>
            <person name="MohdZainudin N."/>
            <person name="Xue C."/>
            <person name="Wang R."/>
            <person name="Manning V.A."/>
            <person name="Dhillon B."/>
            <person name="Tu Z.J."/>
            <person name="Steffenson B.J."/>
            <person name="Salamov A."/>
            <person name="Sun H."/>
            <person name="Lowry S."/>
            <person name="LaButti K."/>
            <person name="Han J."/>
            <person name="Copeland A."/>
            <person name="Lindquist E."/>
            <person name="Barry K."/>
            <person name="Schmutz J."/>
            <person name="Baker S.E."/>
            <person name="Ciuffetti L.M."/>
            <person name="Grigoriev I.V."/>
            <person name="Zhong S."/>
            <person name="Turgeon B.G."/>
        </authorList>
    </citation>
    <scope>NUCLEOTIDE SEQUENCE [LARGE SCALE GENOMIC DNA]</scope>
    <source>
        <strain evidence="15">C5 / ATCC 48332 / race O</strain>
    </source>
</reference>
<comment type="subcellular location">
    <subcellularLocation>
        <location evidence="2">Secreted</location>
    </subcellularLocation>
</comment>
<dbReference type="InterPro" id="IPR046450">
    <property type="entry name" value="PA_dom_sf"/>
</dbReference>
<dbReference type="Gene3D" id="3.40.630.10">
    <property type="entry name" value="Zn peptidases"/>
    <property type="match status" value="1"/>
</dbReference>
<dbReference type="EMBL" id="KB445576">
    <property type="protein sequence ID" value="EMD91818.1"/>
    <property type="molecule type" value="Genomic_DNA"/>
</dbReference>
<evidence type="ECO:0000256" key="4">
    <source>
        <dbReference type="ARBA" id="ARBA00022525"/>
    </source>
</evidence>
<keyword evidence="8 11" id="KW-0378">Hydrolase</keyword>
<evidence type="ECO:0000256" key="3">
    <source>
        <dbReference type="ARBA" id="ARBA00005634"/>
    </source>
</evidence>
<dbReference type="Pfam" id="PF02225">
    <property type="entry name" value="PA"/>
    <property type="match status" value="1"/>
</dbReference>
<dbReference type="GO" id="GO:0008235">
    <property type="term" value="F:metalloexopeptidase activity"/>
    <property type="evidence" value="ECO:0007669"/>
    <property type="project" value="InterPro"/>
</dbReference>
<reference evidence="14 15" key="1">
    <citation type="journal article" date="2012" name="PLoS Pathog.">
        <title>Diverse lifestyles and strategies of plant pathogenesis encoded in the genomes of eighteen Dothideomycetes fungi.</title>
        <authorList>
            <person name="Ohm R.A."/>
            <person name="Feau N."/>
            <person name="Henrissat B."/>
            <person name="Schoch C.L."/>
            <person name="Horwitz B.A."/>
            <person name="Barry K.W."/>
            <person name="Condon B.J."/>
            <person name="Copeland A.C."/>
            <person name="Dhillon B."/>
            <person name="Glaser F."/>
            <person name="Hesse C.N."/>
            <person name="Kosti I."/>
            <person name="LaButti K."/>
            <person name="Lindquist E.A."/>
            <person name="Lucas S."/>
            <person name="Salamov A.A."/>
            <person name="Bradshaw R.E."/>
            <person name="Ciuffetti L."/>
            <person name="Hamelin R.C."/>
            <person name="Kema G.H.J."/>
            <person name="Lawrence C."/>
            <person name="Scott J.A."/>
            <person name="Spatafora J.W."/>
            <person name="Turgeon B.G."/>
            <person name="de Wit P.J.G.M."/>
            <person name="Zhong S."/>
            <person name="Goodwin S.B."/>
            <person name="Grigoriev I.V."/>
        </authorList>
    </citation>
    <scope>NUCLEOTIDE SEQUENCE [LARGE SCALE GENOMIC DNA]</scope>
    <source>
        <strain evidence="15">C5 / ATCC 48332 / race O</strain>
    </source>
</reference>
<evidence type="ECO:0000256" key="9">
    <source>
        <dbReference type="ARBA" id="ARBA00022833"/>
    </source>
</evidence>
<dbReference type="PANTHER" id="PTHR12147">
    <property type="entry name" value="METALLOPEPTIDASE M28 FAMILY MEMBER"/>
    <property type="match status" value="1"/>
</dbReference>
<dbReference type="Pfam" id="PF04389">
    <property type="entry name" value="Peptidase_M28"/>
    <property type="match status" value="1"/>
</dbReference>
<accession>M2UVG2</accession>
<keyword evidence="6 11" id="KW-0479">Metal-binding</keyword>
<evidence type="ECO:0000256" key="2">
    <source>
        <dbReference type="ARBA" id="ARBA00004613"/>
    </source>
</evidence>
<dbReference type="GO" id="GO:0006508">
    <property type="term" value="P:proteolysis"/>
    <property type="evidence" value="ECO:0007669"/>
    <property type="project" value="UniProtKB-KW"/>
</dbReference>
<keyword evidence="7" id="KW-0732">Signal</keyword>
<evidence type="ECO:0000256" key="6">
    <source>
        <dbReference type="ARBA" id="ARBA00022723"/>
    </source>
</evidence>
<feature type="domain" description="PA" evidence="12">
    <location>
        <begin position="40"/>
        <end position="133"/>
    </location>
</feature>
<dbReference type="AlphaFoldDB" id="M2UVG2"/>
<dbReference type="EC" id="3.4.-.-" evidence="11"/>
<evidence type="ECO:0000313" key="15">
    <source>
        <dbReference type="Proteomes" id="UP000016936"/>
    </source>
</evidence>
<dbReference type="SUPFAM" id="SSF53187">
    <property type="entry name" value="Zn-dependent exopeptidases"/>
    <property type="match status" value="1"/>
</dbReference>
<evidence type="ECO:0000313" key="14">
    <source>
        <dbReference type="EMBL" id="EMD91818.1"/>
    </source>
</evidence>
<dbReference type="HOGENOM" id="CLU_959789_0_0_1"/>
<evidence type="ECO:0000256" key="8">
    <source>
        <dbReference type="ARBA" id="ARBA00022801"/>
    </source>
</evidence>
<evidence type="ECO:0000259" key="12">
    <source>
        <dbReference type="Pfam" id="PF02225"/>
    </source>
</evidence>
<protein>
    <recommendedName>
        <fullName evidence="11">Peptide hydrolase</fullName>
        <ecNumber evidence="11">3.4.-.-</ecNumber>
    </recommendedName>
</protein>
<comment type="similarity">
    <text evidence="3">Belongs to the peptidase M28 family. M28B subfamily.</text>
</comment>
<comment type="cofactor">
    <cofactor evidence="1">
        <name>Zn(2+)</name>
        <dbReference type="ChEBI" id="CHEBI:29105"/>
    </cofactor>
</comment>
<dbReference type="InterPro" id="IPR003137">
    <property type="entry name" value="PA_domain"/>
</dbReference>
<organism evidence="14 15">
    <name type="scientific">Cochliobolus heterostrophus (strain C5 / ATCC 48332 / race O)</name>
    <name type="common">Southern corn leaf blight fungus</name>
    <name type="synonym">Bipolaris maydis</name>
    <dbReference type="NCBI Taxonomy" id="701091"/>
    <lineage>
        <taxon>Eukaryota</taxon>
        <taxon>Fungi</taxon>
        <taxon>Dikarya</taxon>
        <taxon>Ascomycota</taxon>
        <taxon>Pezizomycotina</taxon>
        <taxon>Dothideomycetes</taxon>
        <taxon>Pleosporomycetidae</taxon>
        <taxon>Pleosporales</taxon>
        <taxon>Pleosporineae</taxon>
        <taxon>Pleosporaceae</taxon>
        <taxon>Bipolaris</taxon>
    </lineage>
</organism>
<dbReference type="Proteomes" id="UP000016936">
    <property type="component" value="Unassembled WGS sequence"/>
</dbReference>
<keyword evidence="5 11" id="KW-0645">Protease</keyword>
<sequence>MQFVWAIAQFAEAVNAFPIDSSEIRKSLYCLFEFSPSTKVTAPLIIVDGGCNKLGFRVYSTDYRADLAGKIAITARETCNYGIKLALAGSVGDSGTILYNINDEGPMKETLLPPSHPPTLTRFHGPYIPTLNIIKSVFEPIVAALRCRENVIASFDMLTDIRNLILGAHTDFVIAGSGINDDGSGLAALFEVARALSRFTINNAVIFAFWTAEELYQHPGLSKFLQILSVAEKATIRAYLNFDMDQNRIKLSSFHVISGLFHPTTSMLSSTATAAGQNYTTAQFNGRFDL</sequence>
<dbReference type="GO" id="GO:0005576">
    <property type="term" value="C:extracellular region"/>
    <property type="evidence" value="ECO:0007669"/>
    <property type="project" value="UniProtKB-SubCell"/>
</dbReference>
<dbReference type="PANTHER" id="PTHR12147:SF26">
    <property type="entry name" value="PEPTIDASE M28 DOMAIN-CONTAINING PROTEIN"/>
    <property type="match status" value="1"/>
</dbReference>
<keyword evidence="15" id="KW-1185">Reference proteome</keyword>
<dbReference type="GO" id="GO:0046872">
    <property type="term" value="F:metal ion binding"/>
    <property type="evidence" value="ECO:0007669"/>
    <property type="project" value="UniProtKB-KW"/>
</dbReference>
<evidence type="ECO:0000256" key="1">
    <source>
        <dbReference type="ARBA" id="ARBA00001947"/>
    </source>
</evidence>
<evidence type="ECO:0000259" key="13">
    <source>
        <dbReference type="Pfam" id="PF04389"/>
    </source>
</evidence>
<dbReference type="InterPro" id="IPR045175">
    <property type="entry name" value="M28_fam"/>
</dbReference>
<feature type="domain" description="Peptidase M28" evidence="13">
    <location>
        <begin position="150"/>
        <end position="284"/>
    </location>
</feature>
<proteinExistence type="inferred from homology"/>
<dbReference type="Gene3D" id="3.50.30.30">
    <property type="match status" value="1"/>
</dbReference>